<feature type="compositionally biased region" description="Low complexity" evidence="1">
    <location>
        <begin position="18"/>
        <end position="35"/>
    </location>
</feature>
<dbReference type="InterPro" id="IPR002190">
    <property type="entry name" value="MHD_dom"/>
</dbReference>
<feature type="domain" description="MAGE" evidence="2">
    <location>
        <begin position="46"/>
        <end position="260"/>
    </location>
</feature>
<dbReference type="PROSITE" id="PS50838">
    <property type="entry name" value="MAGE"/>
    <property type="match status" value="1"/>
</dbReference>
<organism evidence="3 4">
    <name type="scientific">Mizuhopecten yessoensis</name>
    <name type="common">Japanese scallop</name>
    <name type="synonym">Patinopecten yessoensis</name>
    <dbReference type="NCBI Taxonomy" id="6573"/>
    <lineage>
        <taxon>Eukaryota</taxon>
        <taxon>Metazoa</taxon>
        <taxon>Spiralia</taxon>
        <taxon>Lophotrochozoa</taxon>
        <taxon>Mollusca</taxon>
        <taxon>Bivalvia</taxon>
        <taxon>Autobranchia</taxon>
        <taxon>Pteriomorphia</taxon>
        <taxon>Pectinida</taxon>
        <taxon>Pectinoidea</taxon>
        <taxon>Pectinidae</taxon>
        <taxon>Mizuhopecten</taxon>
    </lineage>
</organism>
<evidence type="ECO:0000313" key="4">
    <source>
        <dbReference type="Proteomes" id="UP000242188"/>
    </source>
</evidence>
<dbReference type="InterPro" id="IPR041898">
    <property type="entry name" value="MAGE_WH1"/>
</dbReference>
<evidence type="ECO:0000313" key="3">
    <source>
        <dbReference type="EMBL" id="OWF48308.1"/>
    </source>
</evidence>
<feature type="region of interest" description="Disordered" evidence="1">
    <location>
        <begin position="1"/>
        <end position="45"/>
    </location>
</feature>
<name>A0A210QHP6_MIZYE</name>
<dbReference type="STRING" id="6573.A0A210QHP6"/>
<dbReference type="OrthoDB" id="205198at2759"/>
<dbReference type="Gene3D" id="1.10.10.1200">
    <property type="entry name" value="MAGE homology domain, winged helix WH1 motif"/>
    <property type="match status" value="1"/>
</dbReference>
<dbReference type="Proteomes" id="UP000242188">
    <property type="component" value="Unassembled WGS sequence"/>
</dbReference>
<dbReference type="InterPro" id="IPR037445">
    <property type="entry name" value="MAGE"/>
</dbReference>
<dbReference type="AlphaFoldDB" id="A0A210QHP6"/>
<keyword evidence="4" id="KW-1185">Reference proteome</keyword>
<gene>
    <name evidence="3" type="ORF">KP79_PYT11839</name>
</gene>
<dbReference type="GO" id="GO:0005634">
    <property type="term" value="C:nucleus"/>
    <property type="evidence" value="ECO:0007669"/>
    <property type="project" value="TreeGrafter"/>
</dbReference>
<dbReference type="Gene3D" id="1.10.10.1210">
    <property type="entry name" value="MAGE homology domain, winged helix WH2 motif"/>
    <property type="match status" value="1"/>
</dbReference>
<evidence type="ECO:0000256" key="1">
    <source>
        <dbReference type="SAM" id="MobiDB-lite"/>
    </source>
</evidence>
<evidence type="ECO:0000259" key="2">
    <source>
        <dbReference type="PROSITE" id="PS50838"/>
    </source>
</evidence>
<dbReference type="Pfam" id="PF01454">
    <property type="entry name" value="MAGE"/>
    <property type="match status" value="1"/>
</dbReference>
<dbReference type="PANTHER" id="PTHR11736:SF14">
    <property type="entry name" value="NSE3 HOMOLOG, SMC5-SMC6 COMPLEX COMPONENT"/>
    <property type="match status" value="1"/>
</dbReference>
<proteinExistence type="predicted"/>
<dbReference type="FunFam" id="1.10.10.1210:FF:000001">
    <property type="entry name" value="melanoma-associated antigen D1"/>
    <property type="match status" value="1"/>
</dbReference>
<dbReference type="PANTHER" id="PTHR11736">
    <property type="entry name" value="MELANOMA-ASSOCIATED ANTIGEN MAGE ANTIGEN"/>
    <property type="match status" value="1"/>
</dbReference>
<comment type="caution">
    <text evidence="3">The sequence shown here is derived from an EMBL/GenBank/DDBJ whole genome shotgun (WGS) entry which is preliminary data.</text>
</comment>
<dbReference type="InterPro" id="IPR041899">
    <property type="entry name" value="MAGE_WH2"/>
</dbReference>
<dbReference type="SMART" id="SM01373">
    <property type="entry name" value="MAGE"/>
    <property type="match status" value="1"/>
</dbReference>
<reference evidence="3 4" key="1">
    <citation type="journal article" date="2017" name="Nat. Ecol. Evol.">
        <title>Scallop genome provides insights into evolution of bilaterian karyotype and development.</title>
        <authorList>
            <person name="Wang S."/>
            <person name="Zhang J."/>
            <person name="Jiao W."/>
            <person name="Li J."/>
            <person name="Xun X."/>
            <person name="Sun Y."/>
            <person name="Guo X."/>
            <person name="Huan P."/>
            <person name="Dong B."/>
            <person name="Zhang L."/>
            <person name="Hu X."/>
            <person name="Sun X."/>
            <person name="Wang J."/>
            <person name="Zhao C."/>
            <person name="Wang Y."/>
            <person name="Wang D."/>
            <person name="Huang X."/>
            <person name="Wang R."/>
            <person name="Lv J."/>
            <person name="Li Y."/>
            <person name="Zhang Z."/>
            <person name="Liu B."/>
            <person name="Lu W."/>
            <person name="Hui Y."/>
            <person name="Liang J."/>
            <person name="Zhou Z."/>
            <person name="Hou R."/>
            <person name="Li X."/>
            <person name="Liu Y."/>
            <person name="Li H."/>
            <person name="Ning X."/>
            <person name="Lin Y."/>
            <person name="Zhao L."/>
            <person name="Xing Q."/>
            <person name="Dou J."/>
            <person name="Li Y."/>
            <person name="Mao J."/>
            <person name="Guo H."/>
            <person name="Dou H."/>
            <person name="Li T."/>
            <person name="Mu C."/>
            <person name="Jiang W."/>
            <person name="Fu Q."/>
            <person name="Fu X."/>
            <person name="Miao Y."/>
            <person name="Liu J."/>
            <person name="Yu Q."/>
            <person name="Li R."/>
            <person name="Liao H."/>
            <person name="Li X."/>
            <person name="Kong Y."/>
            <person name="Jiang Z."/>
            <person name="Chourrout D."/>
            <person name="Li R."/>
            <person name="Bao Z."/>
        </authorList>
    </citation>
    <scope>NUCLEOTIDE SEQUENCE [LARGE SCALE GENOMIC DNA]</scope>
    <source>
        <strain evidence="3 4">PY_sf001</strain>
    </source>
</reference>
<dbReference type="EMBL" id="NEDP02003604">
    <property type="protein sequence ID" value="OWF48308.1"/>
    <property type="molecule type" value="Genomic_DNA"/>
</dbReference>
<protein>
    <submittedName>
        <fullName evidence="3">Melanoma-associated antigen G1</fullName>
    </submittedName>
</protein>
<accession>A0A210QHP6</accession>
<sequence length="273" mass="31162">MPKTKKQLSKDSDEEFTPGPSSQAPSSQAHSTQAQKAAASMDPADQEKRLHDLVQYLLIMDQKKLPIKKMDINKHVLKEHRGAFPVMMKKAGDALLQVFGIELVALEDKLKGTYILVNRVDTDTEDLGNRDGQAGQDFTPVEWPEEDDAKTGLLMVILSLIFMNGQVMLDSYMWHTLKKLGIDTDFNHEVFGDSKKLITQEFAKQGYIEYTRQQNSDPPVYEFRWGQRAKQEISRKNCLDFVSQLYERDPEQWTSQWQAVLEEGEAMGTTSQD</sequence>